<feature type="compositionally biased region" description="Acidic residues" evidence="13">
    <location>
        <begin position="151"/>
        <end position="162"/>
    </location>
</feature>
<dbReference type="SUPFAM" id="SSF57667">
    <property type="entry name" value="beta-beta-alpha zinc fingers"/>
    <property type="match status" value="2"/>
</dbReference>
<keyword evidence="8" id="KW-0805">Transcription regulation</keyword>
<feature type="region of interest" description="Disordered" evidence="13">
    <location>
        <begin position="30"/>
        <end position="250"/>
    </location>
</feature>
<protein>
    <recommendedName>
        <fullName evidence="14">C2H2-type domain-containing protein</fullName>
    </recommendedName>
</protein>
<evidence type="ECO:0000313" key="16">
    <source>
        <dbReference type="Proteomes" id="UP000261380"/>
    </source>
</evidence>
<dbReference type="AlphaFoldDB" id="A0A3B5LLH7"/>
<evidence type="ECO:0000259" key="14">
    <source>
        <dbReference type="PROSITE" id="PS50157"/>
    </source>
</evidence>
<dbReference type="FunFam" id="3.30.160.60:FF:000624">
    <property type="entry name" value="zinc finger protein 697"/>
    <property type="match status" value="1"/>
</dbReference>
<evidence type="ECO:0000256" key="7">
    <source>
        <dbReference type="ARBA" id="ARBA00022833"/>
    </source>
</evidence>
<comment type="subcellular location">
    <subcellularLocation>
        <location evidence="2">Nucleus</location>
    </subcellularLocation>
</comment>
<evidence type="ECO:0000256" key="3">
    <source>
        <dbReference type="ARBA" id="ARBA00006991"/>
    </source>
</evidence>
<keyword evidence="4" id="KW-0479">Metal-binding</keyword>
<keyword evidence="9" id="KW-0238">DNA-binding</keyword>
<dbReference type="Pfam" id="PF00096">
    <property type="entry name" value="zf-C2H2"/>
    <property type="match status" value="3"/>
</dbReference>
<dbReference type="GO" id="GO:0000981">
    <property type="term" value="F:DNA-binding transcription factor activity, RNA polymerase II-specific"/>
    <property type="evidence" value="ECO:0007669"/>
    <property type="project" value="TreeGrafter"/>
</dbReference>
<reference evidence="15" key="2">
    <citation type="submission" date="2025-09" db="UniProtKB">
        <authorList>
            <consortium name="Ensembl"/>
        </authorList>
    </citation>
    <scope>IDENTIFICATION</scope>
</reference>
<evidence type="ECO:0000256" key="12">
    <source>
        <dbReference type="PROSITE-ProRule" id="PRU00042"/>
    </source>
</evidence>
<feature type="compositionally biased region" description="Polar residues" evidence="13">
    <location>
        <begin position="33"/>
        <end position="47"/>
    </location>
</feature>
<dbReference type="PANTHER" id="PTHR14196">
    <property type="entry name" value="ODD-SKIPPED - RELATED"/>
    <property type="match status" value="1"/>
</dbReference>
<dbReference type="PANTHER" id="PTHR14196:SF12">
    <property type="entry name" value="ZINC FINGER PROTEIN 208-LIKE"/>
    <property type="match status" value="1"/>
</dbReference>
<feature type="domain" description="C2H2-type" evidence="14">
    <location>
        <begin position="281"/>
        <end position="308"/>
    </location>
</feature>
<name>A0A3B5LLH7_9TELE</name>
<dbReference type="PROSITE" id="PS50157">
    <property type="entry name" value="ZINC_FINGER_C2H2_2"/>
    <property type="match status" value="5"/>
</dbReference>
<dbReference type="InterPro" id="IPR050717">
    <property type="entry name" value="C2H2-ZF_Transcription_Reg"/>
</dbReference>
<evidence type="ECO:0000256" key="5">
    <source>
        <dbReference type="ARBA" id="ARBA00022737"/>
    </source>
</evidence>
<feature type="domain" description="C2H2-type" evidence="14">
    <location>
        <begin position="253"/>
        <end position="280"/>
    </location>
</feature>
<feature type="compositionally biased region" description="Polar residues" evidence="13">
    <location>
        <begin position="85"/>
        <end position="103"/>
    </location>
</feature>
<feature type="domain" description="C2H2-type" evidence="14">
    <location>
        <begin position="363"/>
        <end position="389"/>
    </location>
</feature>
<dbReference type="GO" id="GO:0005634">
    <property type="term" value="C:nucleus"/>
    <property type="evidence" value="ECO:0007669"/>
    <property type="project" value="UniProtKB-SubCell"/>
</dbReference>
<feature type="compositionally biased region" description="Acidic residues" evidence="13">
    <location>
        <begin position="169"/>
        <end position="180"/>
    </location>
</feature>
<evidence type="ECO:0000256" key="9">
    <source>
        <dbReference type="ARBA" id="ARBA00023125"/>
    </source>
</evidence>
<dbReference type="FunFam" id="3.30.160.60:FF:001450">
    <property type="entry name" value="zinc finger protein 774"/>
    <property type="match status" value="1"/>
</dbReference>
<dbReference type="SMART" id="SM00355">
    <property type="entry name" value="ZnF_C2H2"/>
    <property type="match status" value="5"/>
</dbReference>
<feature type="compositionally biased region" description="Basic and acidic residues" evidence="13">
    <location>
        <begin position="59"/>
        <end position="84"/>
    </location>
</feature>
<dbReference type="InterPro" id="IPR036236">
    <property type="entry name" value="Znf_C2H2_sf"/>
</dbReference>
<dbReference type="Ensembl" id="ENSXCOT00000011923.1">
    <property type="protein sequence ID" value="ENSXCOP00000011787.1"/>
    <property type="gene ID" value="ENSXCOG00000008908.1"/>
</dbReference>
<dbReference type="InterPro" id="IPR013087">
    <property type="entry name" value="Znf_C2H2_type"/>
</dbReference>
<evidence type="ECO:0000256" key="13">
    <source>
        <dbReference type="SAM" id="MobiDB-lite"/>
    </source>
</evidence>
<evidence type="ECO:0000313" key="15">
    <source>
        <dbReference type="Ensembl" id="ENSXCOP00000011787.1"/>
    </source>
</evidence>
<comment type="similarity">
    <text evidence="3">Belongs to the krueppel C2H2-type zinc-finger protein family.</text>
</comment>
<dbReference type="Gene3D" id="3.30.160.60">
    <property type="entry name" value="Classic Zinc Finger"/>
    <property type="match status" value="5"/>
</dbReference>
<accession>A0A3B5LLH7</accession>
<proteinExistence type="inferred from homology"/>
<dbReference type="PROSITE" id="PS00028">
    <property type="entry name" value="ZINC_FINGER_C2H2_1"/>
    <property type="match status" value="3"/>
</dbReference>
<evidence type="ECO:0000256" key="8">
    <source>
        <dbReference type="ARBA" id="ARBA00023015"/>
    </source>
</evidence>
<dbReference type="FunFam" id="3.30.160.60:FF:000446">
    <property type="entry name" value="Zinc finger protein"/>
    <property type="match status" value="1"/>
</dbReference>
<evidence type="ECO:0000256" key="10">
    <source>
        <dbReference type="ARBA" id="ARBA00023163"/>
    </source>
</evidence>
<feature type="compositionally biased region" description="Acidic residues" evidence="13">
    <location>
        <begin position="187"/>
        <end position="206"/>
    </location>
</feature>
<sequence length="470" mass="52403">MFGGPESSTRLSRVQLPDLTIFALVVKEEVPEMSSSSLDQQNLTCSQVKKEEEEQWISHSEKNEVDEKPQLAEVHHIKSEDSRQTETPTSSSAEQMKTESNGEISGGTEPNREPNPNPNLLTNIEERHSASSETEVSDEKEEKNLSGSGSENEDNDESEDDNISGSGSENEDSDESEDDNISGSGSENEDSDESEDDNISDSGSENEDWREPRTRQSGVNSKVGREKSSSCSVEKNHSRGKQNSDAQMGRKSFSCDDCGKIFQKLTALKSHMKIHRSKKLVVCKECGKSFRSQFQLKNHLTLHTGERPFACDKCGKSRKIHLKIHMTIHKGEKPFACIDCGRCFRLKSDLKGHMTTHLDVKPFICGYCGVRFTRKASLCLHSSAPLPTHPHPACSVFVLLLLEPFFAHLPNLQMMDLVNWSINAIDHIFSTRRLGTGEPSCPTGWIHPGFIENRISAVCSWWIPGLSTHL</sequence>
<keyword evidence="5" id="KW-0677">Repeat</keyword>
<keyword evidence="10" id="KW-0804">Transcription</keyword>
<evidence type="ECO:0000256" key="2">
    <source>
        <dbReference type="ARBA" id="ARBA00004123"/>
    </source>
</evidence>
<keyword evidence="16" id="KW-1185">Reference proteome</keyword>
<dbReference type="GO" id="GO:0008270">
    <property type="term" value="F:zinc ion binding"/>
    <property type="evidence" value="ECO:0007669"/>
    <property type="project" value="UniProtKB-KW"/>
</dbReference>
<feature type="domain" description="C2H2-type" evidence="14">
    <location>
        <begin position="335"/>
        <end position="362"/>
    </location>
</feature>
<dbReference type="FunFam" id="3.30.160.60:FF:000966">
    <property type="entry name" value="ZFP90 zinc finger protein"/>
    <property type="match status" value="1"/>
</dbReference>
<evidence type="ECO:0000256" key="1">
    <source>
        <dbReference type="ARBA" id="ARBA00003767"/>
    </source>
</evidence>
<keyword evidence="6 12" id="KW-0863">Zinc-finger</keyword>
<feature type="domain" description="C2H2-type" evidence="14">
    <location>
        <begin position="309"/>
        <end position="334"/>
    </location>
</feature>
<organism evidence="15 16">
    <name type="scientific">Xiphophorus couchianus</name>
    <name type="common">Monterrey platyfish</name>
    <dbReference type="NCBI Taxonomy" id="32473"/>
    <lineage>
        <taxon>Eukaryota</taxon>
        <taxon>Metazoa</taxon>
        <taxon>Chordata</taxon>
        <taxon>Craniata</taxon>
        <taxon>Vertebrata</taxon>
        <taxon>Euteleostomi</taxon>
        <taxon>Actinopterygii</taxon>
        <taxon>Neopterygii</taxon>
        <taxon>Teleostei</taxon>
        <taxon>Neoteleostei</taxon>
        <taxon>Acanthomorphata</taxon>
        <taxon>Ovalentaria</taxon>
        <taxon>Atherinomorphae</taxon>
        <taxon>Cyprinodontiformes</taxon>
        <taxon>Poeciliidae</taxon>
        <taxon>Poeciliinae</taxon>
        <taxon>Xiphophorus</taxon>
    </lineage>
</organism>
<evidence type="ECO:0000256" key="6">
    <source>
        <dbReference type="ARBA" id="ARBA00022771"/>
    </source>
</evidence>
<evidence type="ECO:0000256" key="4">
    <source>
        <dbReference type="ARBA" id="ARBA00022723"/>
    </source>
</evidence>
<dbReference type="GeneTree" id="ENSGT00940000154446"/>
<dbReference type="GO" id="GO:0000977">
    <property type="term" value="F:RNA polymerase II transcription regulatory region sequence-specific DNA binding"/>
    <property type="evidence" value="ECO:0007669"/>
    <property type="project" value="TreeGrafter"/>
</dbReference>
<comment type="function">
    <text evidence="1">May be involved in transcriptional regulation.</text>
</comment>
<reference evidence="15" key="1">
    <citation type="submission" date="2025-08" db="UniProtKB">
        <authorList>
            <consortium name="Ensembl"/>
        </authorList>
    </citation>
    <scope>IDENTIFICATION</scope>
</reference>
<dbReference type="Proteomes" id="UP000261380">
    <property type="component" value="Unplaced"/>
</dbReference>
<evidence type="ECO:0000256" key="11">
    <source>
        <dbReference type="ARBA" id="ARBA00023242"/>
    </source>
</evidence>
<keyword evidence="11" id="KW-0539">Nucleus</keyword>
<keyword evidence="7" id="KW-0862">Zinc</keyword>